<evidence type="ECO:0000256" key="1">
    <source>
        <dbReference type="SAM" id="Phobius"/>
    </source>
</evidence>
<name>A0A0H5QDW8_9ZZZZ</name>
<dbReference type="EMBL" id="LN852900">
    <property type="protein sequence ID" value="CRY94292.1"/>
    <property type="molecule type" value="Genomic_DNA"/>
</dbReference>
<feature type="transmembrane region" description="Helical" evidence="1">
    <location>
        <begin position="6"/>
        <end position="22"/>
    </location>
</feature>
<organism evidence="2">
    <name type="scientific">uncultured prokaryote</name>
    <dbReference type="NCBI Taxonomy" id="198431"/>
    <lineage>
        <taxon>unclassified sequences</taxon>
        <taxon>environmental samples</taxon>
    </lineage>
</organism>
<keyword evidence="1" id="KW-0472">Membrane</keyword>
<accession>A0A0H5QDW8</accession>
<feature type="transmembrane region" description="Helical" evidence="1">
    <location>
        <begin position="29"/>
        <end position="48"/>
    </location>
</feature>
<keyword evidence="1" id="KW-1133">Transmembrane helix</keyword>
<evidence type="ECO:0000313" key="2">
    <source>
        <dbReference type="EMBL" id="CRY94292.1"/>
    </source>
</evidence>
<keyword evidence="1" id="KW-0812">Transmembrane</keyword>
<protein>
    <submittedName>
        <fullName evidence="2">Uncharacterized protein</fullName>
    </submittedName>
</protein>
<reference evidence="2" key="1">
    <citation type="submission" date="2015-06" db="EMBL/GenBank/DDBJ databases">
        <authorList>
            <person name="Joergensen T."/>
        </authorList>
    </citation>
    <scope>NUCLEOTIDE SEQUENCE</scope>
    <source>
        <strain evidence="2">RGRH0227</strain>
    </source>
</reference>
<sequence>MEEKVFILLYGVFWGVVLYETYQCTKKTTNAPVFWVLLVLAILGSIWIKDI</sequence>
<dbReference type="AlphaFoldDB" id="A0A0H5QDW8"/>
<proteinExistence type="predicted"/>
<reference evidence="2" key="2">
    <citation type="submission" date="2015-07" db="EMBL/GenBank/DDBJ databases">
        <title>Plasmids, circular viruses and viroids from rat gut.</title>
        <authorList>
            <person name="Jorgensen T.J."/>
            <person name="Hansen M.A."/>
            <person name="Xu Z."/>
            <person name="Tabak M.A."/>
            <person name="Sorensen S.J."/>
            <person name="Hansen L.H."/>
        </authorList>
    </citation>
    <scope>NUCLEOTIDE SEQUENCE</scope>
    <source>
        <strain evidence="2">RGRH0227</strain>
    </source>
</reference>